<feature type="transmembrane region" description="Helical" evidence="7">
    <location>
        <begin position="332"/>
        <end position="351"/>
    </location>
</feature>
<dbReference type="GO" id="GO:0022857">
    <property type="term" value="F:transmembrane transporter activity"/>
    <property type="evidence" value="ECO:0007669"/>
    <property type="project" value="InterPro"/>
</dbReference>
<evidence type="ECO:0000313" key="9">
    <source>
        <dbReference type="EMBL" id="KUG28740.1"/>
    </source>
</evidence>
<feature type="transmembrane region" description="Helical" evidence="7">
    <location>
        <begin position="12"/>
        <end position="31"/>
    </location>
</feature>
<feature type="transmembrane region" description="Helical" evidence="7">
    <location>
        <begin position="228"/>
        <end position="250"/>
    </location>
</feature>
<feature type="transmembrane region" description="Helical" evidence="7">
    <location>
        <begin position="483"/>
        <end position="505"/>
    </location>
</feature>
<evidence type="ECO:0000256" key="6">
    <source>
        <dbReference type="ARBA" id="ARBA00023136"/>
    </source>
</evidence>
<gene>
    <name evidence="9" type="ORF">ASZ90_001382</name>
</gene>
<dbReference type="PANTHER" id="PTHR42718">
    <property type="entry name" value="MAJOR FACILITATOR SUPERFAMILY MULTIDRUG TRANSPORTER MFSC"/>
    <property type="match status" value="1"/>
</dbReference>
<feature type="transmembrane region" description="Helical" evidence="7">
    <location>
        <begin position="111"/>
        <end position="132"/>
    </location>
</feature>
<dbReference type="InterPro" id="IPR011701">
    <property type="entry name" value="MFS"/>
</dbReference>
<evidence type="ECO:0000256" key="3">
    <source>
        <dbReference type="ARBA" id="ARBA00022475"/>
    </source>
</evidence>
<feature type="domain" description="Major facilitator superfamily (MFS) profile" evidence="8">
    <location>
        <begin position="16"/>
        <end position="509"/>
    </location>
</feature>
<evidence type="ECO:0000256" key="2">
    <source>
        <dbReference type="ARBA" id="ARBA00022448"/>
    </source>
</evidence>
<dbReference type="CDD" id="cd17321">
    <property type="entry name" value="MFS_MMR_MDR_like"/>
    <property type="match status" value="1"/>
</dbReference>
<feature type="transmembrane region" description="Helical" evidence="7">
    <location>
        <begin position="139"/>
        <end position="164"/>
    </location>
</feature>
<keyword evidence="3" id="KW-1003">Cell membrane</keyword>
<comment type="subcellular location">
    <subcellularLocation>
        <location evidence="1">Cell membrane</location>
        <topology evidence="1">Multi-pass membrane protein</topology>
    </subcellularLocation>
</comment>
<dbReference type="InterPro" id="IPR036259">
    <property type="entry name" value="MFS_trans_sf"/>
</dbReference>
<dbReference type="AlphaFoldDB" id="A0A0W8G6E5"/>
<sequence length="509" mass="52519">MNETTQCRVDASAWAILAAMGFGALIAQMFSTVIGPALPTIKDDLDLSLSMQTWSITSYSLAFGTALIAGGRLGDLAGEVRVIVIGYVIFGCGLLLSAVAANGLLMVSGRTVQGIGIGISAPATLSIVVNAFPASRCGFAVGVWGFAHGLGLLIGPIFAGYMLNLLSWRWIFWIAVPVTASVILVTLAATRNYRSVLSGGRYDLPGLVLGGLGITLVTYGLQNACNGWGLPATWGTLAAGVVLLATFGVVEARTACPLVDFSLWRERLFSGAFFAESAVGFVYIPMLTFVGSLFFIDVLGYSPVTASWVIVITTGACMVLEPPAGRLVDHMGPGIPIVAALTMQAVALFWMGTFTAQTTLAKLIIPLALMGAGVGIALPACNTAGMRALKPEQAGMGSGLLQMTFNVPAALGVALVTSLMGARSLDKVGAALAGQPFLQQGLDYAQAVKDGNDVAAAAILRALPAESAMMVKSAMVSGQSETITMSMTVLGGVALAGAIMALAIIGRRR</sequence>
<keyword evidence="4 7" id="KW-0812">Transmembrane</keyword>
<evidence type="ECO:0000256" key="5">
    <source>
        <dbReference type="ARBA" id="ARBA00022989"/>
    </source>
</evidence>
<name>A0A0W8G6E5_9ZZZZ</name>
<feature type="transmembrane region" description="Helical" evidence="7">
    <location>
        <begin position="82"/>
        <end position="105"/>
    </location>
</feature>
<feature type="transmembrane region" description="Helical" evidence="7">
    <location>
        <begin position="170"/>
        <end position="190"/>
    </location>
</feature>
<proteinExistence type="predicted"/>
<accession>A0A0W8G6E5</accession>
<evidence type="ECO:0000256" key="7">
    <source>
        <dbReference type="SAM" id="Phobius"/>
    </source>
</evidence>
<dbReference type="Pfam" id="PF07690">
    <property type="entry name" value="MFS_1"/>
    <property type="match status" value="1"/>
</dbReference>
<feature type="transmembrane region" description="Helical" evidence="7">
    <location>
        <begin position="51"/>
        <end position="70"/>
    </location>
</feature>
<dbReference type="PANTHER" id="PTHR42718:SF46">
    <property type="entry name" value="BLR6921 PROTEIN"/>
    <property type="match status" value="1"/>
</dbReference>
<evidence type="ECO:0000256" key="1">
    <source>
        <dbReference type="ARBA" id="ARBA00004651"/>
    </source>
</evidence>
<evidence type="ECO:0000256" key="4">
    <source>
        <dbReference type="ARBA" id="ARBA00022692"/>
    </source>
</evidence>
<dbReference type="EMBL" id="LNQE01000185">
    <property type="protein sequence ID" value="KUG28740.1"/>
    <property type="molecule type" value="Genomic_DNA"/>
</dbReference>
<comment type="caution">
    <text evidence="9">The sequence shown here is derived from an EMBL/GenBank/DDBJ whole genome shotgun (WGS) entry which is preliminary data.</text>
</comment>
<feature type="transmembrane region" description="Helical" evidence="7">
    <location>
        <begin position="271"/>
        <end position="295"/>
    </location>
</feature>
<dbReference type="SUPFAM" id="SSF103473">
    <property type="entry name" value="MFS general substrate transporter"/>
    <property type="match status" value="1"/>
</dbReference>
<dbReference type="InterPro" id="IPR020846">
    <property type="entry name" value="MFS_dom"/>
</dbReference>
<keyword evidence="6 7" id="KW-0472">Membrane</keyword>
<protein>
    <recommendedName>
        <fullName evidence="8">Major facilitator superfamily (MFS) profile domain-containing protein</fullName>
    </recommendedName>
</protein>
<feature type="transmembrane region" description="Helical" evidence="7">
    <location>
        <begin position="363"/>
        <end position="382"/>
    </location>
</feature>
<feature type="transmembrane region" description="Helical" evidence="7">
    <location>
        <begin position="301"/>
        <end position="320"/>
    </location>
</feature>
<organism evidence="9">
    <name type="scientific">hydrocarbon metagenome</name>
    <dbReference type="NCBI Taxonomy" id="938273"/>
    <lineage>
        <taxon>unclassified sequences</taxon>
        <taxon>metagenomes</taxon>
        <taxon>ecological metagenomes</taxon>
    </lineage>
</organism>
<keyword evidence="2" id="KW-0813">Transport</keyword>
<evidence type="ECO:0000259" key="8">
    <source>
        <dbReference type="PROSITE" id="PS50850"/>
    </source>
</evidence>
<feature type="transmembrane region" description="Helical" evidence="7">
    <location>
        <begin position="403"/>
        <end position="422"/>
    </location>
</feature>
<dbReference type="Gene3D" id="1.20.1720.10">
    <property type="entry name" value="Multidrug resistance protein D"/>
    <property type="match status" value="1"/>
</dbReference>
<dbReference type="PROSITE" id="PS50850">
    <property type="entry name" value="MFS"/>
    <property type="match status" value="1"/>
</dbReference>
<dbReference type="Gene3D" id="1.20.1250.20">
    <property type="entry name" value="MFS general substrate transporter like domains"/>
    <property type="match status" value="1"/>
</dbReference>
<keyword evidence="5 7" id="KW-1133">Transmembrane helix</keyword>
<feature type="transmembrane region" description="Helical" evidence="7">
    <location>
        <begin position="202"/>
        <end position="222"/>
    </location>
</feature>
<reference evidence="9" key="1">
    <citation type="journal article" date="2015" name="Proc. Natl. Acad. Sci. U.S.A.">
        <title>Networks of energetic and metabolic interactions define dynamics in microbial communities.</title>
        <authorList>
            <person name="Embree M."/>
            <person name="Liu J.K."/>
            <person name="Al-Bassam M.M."/>
            <person name="Zengler K."/>
        </authorList>
    </citation>
    <scope>NUCLEOTIDE SEQUENCE</scope>
</reference>
<dbReference type="GO" id="GO:0005886">
    <property type="term" value="C:plasma membrane"/>
    <property type="evidence" value="ECO:0007669"/>
    <property type="project" value="UniProtKB-SubCell"/>
</dbReference>